<dbReference type="InterPro" id="IPR050464">
    <property type="entry name" value="Zeta_carotene_desat/Oxidored"/>
</dbReference>
<keyword evidence="1" id="KW-0472">Membrane</keyword>
<dbReference type="Pfam" id="PF13450">
    <property type="entry name" value="NAD_binding_8"/>
    <property type="match status" value="1"/>
</dbReference>
<dbReference type="AlphaFoldDB" id="A0A4Y7QNG4"/>
<keyword evidence="1" id="KW-0812">Transmembrane</keyword>
<reference evidence="2 3" key="1">
    <citation type="submission" date="2018-06" db="EMBL/GenBank/DDBJ databases">
        <title>A transcriptomic atlas of mushroom development highlights an independent origin of complex multicellularity.</title>
        <authorList>
            <consortium name="DOE Joint Genome Institute"/>
            <person name="Krizsan K."/>
            <person name="Almasi E."/>
            <person name="Merenyi Z."/>
            <person name="Sahu N."/>
            <person name="Viragh M."/>
            <person name="Koszo T."/>
            <person name="Mondo S."/>
            <person name="Kiss B."/>
            <person name="Balint B."/>
            <person name="Kues U."/>
            <person name="Barry K."/>
            <person name="Hegedus J.C."/>
            <person name="Henrissat B."/>
            <person name="Johnson J."/>
            <person name="Lipzen A."/>
            <person name="Ohm R."/>
            <person name="Nagy I."/>
            <person name="Pangilinan J."/>
            <person name="Yan J."/>
            <person name="Xiong Y."/>
            <person name="Grigoriev I.V."/>
            <person name="Hibbett D.S."/>
            <person name="Nagy L.G."/>
        </authorList>
    </citation>
    <scope>NUCLEOTIDE SEQUENCE [LARGE SCALE GENOMIC DNA]</scope>
    <source>
        <strain evidence="2 3">SZMC22713</strain>
    </source>
</reference>
<feature type="transmembrane region" description="Helical" evidence="1">
    <location>
        <begin position="159"/>
        <end position="181"/>
    </location>
</feature>
<dbReference type="STRING" id="50990.A0A4Y7QNG4"/>
<keyword evidence="3" id="KW-1185">Reference proteome</keyword>
<organism evidence="2 3">
    <name type="scientific">Rickenella mellea</name>
    <dbReference type="NCBI Taxonomy" id="50990"/>
    <lineage>
        <taxon>Eukaryota</taxon>
        <taxon>Fungi</taxon>
        <taxon>Dikarya</taxon>
        <taxon>Basidiomycota</taxon>
        <taxon>Agaricomycotina</taxon>
        <taxon>Agaricomycetes</taxon>
        <taxon>Hymenochaetales</taxon>
        <taxon>Rickenellaceae</taxon>
        <taxon>Rickenella</taxon>
    </lineage>
</organism>
<dbReference type="SUPFAM" id="SSF51905">
    <property type="entry name" value="FAD/NAD(P)-binding domain"/>
    <property type="match status" value="1"/>
</dbReference>
<evidence type="ECO:0000313" key="3">
    <source>
        <dbReference type="Proteomes" id="UP000294933"/>
    </source>
</evidence>
<keyword evidence="1" id="KW-1133">Transmembrane helix</keyword>
<evidence type="ECO:0000256" key="1">
    <source>
        <dbReference type="SAM" id="Phobius"/>
    </source>
</evidence>
<evidence type="ECO:0008006" key="4">
    <source>
        <dbReference type="Google" id="ProtNLM"/>
    </source>
</evidence>
<dbReference type="EMBL" id="ML170157">
    <property type="protein sequence ID" value="TDL28936.1"/>
    <property type="molecule type" value="Genomic_DNA"/>
</dbReference>
<dbReference type="Gene3D" id="3.50.50.60">
    <property type="entry name" value="FAD/NAD(P)-binding domain"/>
    <property type="match status" value="1"/>
</dbReference>
<dbReference type="Proteomes" id="UP000294933">
    <property type="component" value="Unassembled WGS sequence"/>
</dbReference>
<evidence type="ECO:0000313" key="2">
    <source>
        <dbReference type="EMBL" id="TDL28936.1"/>
    </source>
</evidence>
<dbReference type="PANTHER" id="PTHR42923:SF17">
    <property type="entry name" value="AMINE OXIDASE DOMAIN-CONTAINING PROTEIN"/>
    <property type="match status" value="1"/>
</dbReference>
<dbReference type="GO" id="GO:0016491">
    <property type="term" value="F:oxidoreductase activity"/>
    <property type="evidence" value="ECO:0007669"/>
    <property type="project" value="TreeGrafter"/>
</dbReference>
<protein>
    <recommendedName>
        <fullName evidence="4">FAD/NAD(P)-binding domain-containing protein</fullName>
    </recommendedName>
</protein>
<sequence length="543" mass="59762">MGRQSPLVARPPRTVKVAVVGSGLAGLTAAHLVATSSTDDVEFEVHLFEKSAVLGMDSHSVSIPILQKGEGSEILWRVDVPMRSFQGGYYPQLIALYKAIGVKFRQSDFSYSFSKLTGQSENRSITTFMIYNGASGRAGISMPSAFWTSMKGTTYPFHFISNILAVFMFIGSTLLLAFNYIRISLLSAPPFRPAPDLTFGDWVEHSSPKGILARTIGLDAKWREFCMAIIVPLFSAVCTAPSEDILAHPVQEFLDYIWLTLFTHHYVVMNGVRDVVRRLAEPVHHVHTSTPIISMQRDPQDPSKVSISTGPDSWHAGFSHVVFATQANSAVPLLSSYCASLSKKSQQRPKIDDLLACLRSFTYRRNIVVNHTDGTIMPDCAKDRRDLNLIDALHLEKHDANDVCVPTSFTMATHVLPLPSHLKPLTPAYYQTTNPIIPPTDGSIISVTSLERAVLTVEAKKALQDLAKEERKWWQSQGRGRMSLGKLQGAGRRDSSAEPGIWFCGSYAHGGIPLLEGCVVSAKNVVNMGILPCEGLIPKPRGW</sequence>
<proteinExistence type="predicted"/>
<accession>A0A4Y7QNG4</accession>
<dbReference type="OrthoDB" id="1111734at2759"/>
<dbReference type="InterPro" id="IPR036188">
    <property type="entry name" value="FAD/NAD-bd_sf"/>
</dbReference>
<name>A0A4Y7QNG4_9AGAM</name>
<dbReference type="VEuPathDB" id="FungiDB:BD410DRAFT_781495"/>
<gene>
    <name evidence="2" type="ORF">BD410DRAFT_781495</name>
</gene>
<dbReference type="PANTHER" id="PTHR42923">
    <property type="entry name" value="PROTOPORPHYRINOGEN OXIDASE"/>
    <property type="match status" value="1"/>
</dbReference>